<keyword evidence="2" id="KW-0472">Membrane</keyword>
<accession>A0ABP9PBX7</accession>
<keyword evidence="2" id="KW-1133">Transmembrane helix</keyword>
<keyword evidence="4" id="KW-1185">Reference proteome</keyword>
<name>A0ABP9PBX7_9BACT</name>
<reference evidence="4" key="1">
    <citation type="journal article" date="2019" name="Int. J. Syst. Evol. Microbiol.">
        <title>The Global Catalogue of Microorganisms (GCM) 10K type strain sequencing project: providing services to taxonomists for standard genome sequencing and annotation.</title>
        <authorList>
            <consortium name="The Broad Institute Genomics Platform"/>
            <consortium name="The Broad Institute Genome Sequencing Center for Infectious Disease"/>
            <person name="Wu L."/>
            <person name="Ma J."/>
        </authorList>
    </citation>
    <scope>NUCLEOTIDE SEQUENCE [LARGE SCALE GENOMIC DNA]</scope>
    <source>
        <strain evidence="4">JCM 18053</strain>
    </source>
</reference>
<keyword evidence="2" id="KW-0812">Transmembrane</keyword>
<feature type="compositionally biased region" description="Acidic residues" evidence="1">
    <location>
        <begin position="176"/>
        <end position="192"/>
    </location>
</feature>
<protein>
    <recommendedName>
        <fullName evidence="5">Flap endonuclease-1-like 5' DNA nuclease</fullName>
    </recommendedName>
</protein>
<evidence type="ECO:0008006" key="5">
    <source>
        <dbReference type="Google" id="ProtNLM"/>
    </source>
</evidence>
<comment type="caution">
    <text evidence="3">The sequence shown here is derived from an EMBL/GenBank/DDBJ whole genome shotgun (WGS) entry which is preliminary data.</text>
</comment>
<dbReference type="RefSeq" id="WP_345737571.1">
    <property type="nucleotide sequence ID" value="NZ_BAABIA010000007.1"/>
</dbReference>
<evidence type="ECO:0000313" key="4">
    <source>
        <dbReference type="Proteomes" id="UP001499852"/>
    </source>
</evidence>
<proteinExistence type="predicted"/>
<dbReference type="Proteomes" id="UP001499852">
    <property type="component" value="Unassembled WGS sequence"/>
</dbReference>
<feature type="transmembrane region" description="Helical" evidence="2">
    <location>
        <begin position="20"/>
        <end position="43"/>
    </location>
</feature>
<organism evidence="3 4">
    <name type="scientific">Prosthecobacter algae</name>
    <dbReference type="NCBI Taxonomy" id="1144682"/>
    <lineage>
        <taxon>Bacteria</taxon>
        <taxon>Pseudomonadati</taxon>
        <taxon>Verrucomicrobiota</taxon>
        <taxon>Verrucomicrobiia</taxon>
        <taxon>Verrucomicrobiales</taxon>
        <taxon>Verrucomicrobiaceae</taxon>
        <taxon>Prosthecobacter</taxon>
    </lineage>
</organism>
<sequence length="304" mass="33871">MKYDFTSLESGPLLYFLLHSGVFVAGLGLVFFLLGLWFGALIWGRFRRQNQRLIEEGNVLREEMAGLKRKLAEQAVRPATGALPAAAPAALLTEVLPSVSEVFPERAAAKPAPVETHLTIPSIPDIPESLLPEEGFLKDAPILRSRLRLRALQKQAVVAPEVTEEAVEPFSFLLDEEPVETEDETSAQEADEPPFSPLSFILDEESSAVTDPASLPSVIPEQDPVLGLIFKEPPEDVDDLTRIQGISPGLQHRLQELGIYKFQQIAAWNTPQVREFSRRLAFKDRIDREQWTLQAQRLMSGDLV</sequence>
<evidence type="ECO:0000256" key="2">
    <source>
        <dbReference type="SAM" id="Phobius"/>
    </source>
</evidence>
<evidence type="ECO:0000313" key="3">
    <source>
        <dbReference type="EMBL" id="GAA5144182.1"/>
    </source>
</evidence>
<feature type="region of interest" description="Disordered" evidence="1">
    <location>
        <begin position="176"/>
        <end position="196"/>
    </location>
</feature>
<gene>
    <name evidence="3" type="ORF">GCM10023213_33810</name>
</gene>
<dbReference type="EMBL" id="BAABIA010000007">
    <property type="protein sequence ID" value="GAA5144182.1"/>
    <property type="molecule type" value="Genomic_DNA"/>
</dbReference>
<evidence type="ECO:0000256" key="1">
    <source>
        <dbReference type="SAM" id="MobiDB-lite"/>
    </source>
</evidence>